<dbReference type="RefSeq" id="WP_168433451.1">
    <property type="nucleotide sequence ID" value="NZ_CAAHFH010000002.1"/>
</dbReference>
<accession>A0A6C2URR4</accession>
<reference evidence="1 2" key="1">
    <citation type="submission" date="2019-04" db="EMBL/GenBank/DDBJ databases">
        <authorList>
            <person name="Van Vliet M D."/>
        </authorList>
    </citation>
    <scope>NUCLEOTIDE SEQUENCE [LARGE SCALE GENOMIC DNA]</scope>
    <source>
        <strain evidence="1 2">F21</strain>
    </source>
</reference>
<organism evidence="1 2">
    <name type="scientific">Pontiella sulfatireligans</name>
    <dbReference type="NCBI Taxonomy" id="2750658"/>
    <lineage>
        <taxon>Bacteria</taxon>
        <taxon>Pseudomonadati</taxon>
        <taxon>Kiritimatiellota</taxon>
        <taxon>Kiritimatiellia</taxon>
        <taxon>Kiritimatiellales</taxon>
        <taxon>Pontiellaceae</taxon>
        <taxon>Pontiella</taxon>
    </lineage>
</organism>
<evidence type="ECO:0000313" key="2">
    <source>
        <dbReference type="Proteomes" id="UP000346198"/>
    </source>
</evidence>
<dbReference type="EMBL" id="CAAHFH010000002">
    <property type="protein sequence ID" value="VGO21917.1"/>
    <property type="molecule type" value="Genomic_DNA"/>
</dbReference>
<keyword evidence="2" id="KW-1185">Reference proteome</keyword>
<dbReference type="AlphaFoldDB" id="A0A6C2URR4"/>
<gene>
    <name evidence="1" type="ORF">SCARR_03997</name>
</gene>
<protein>
    <submittedName>
        <fullName evidence="1">Uncharacterized protein</fullName>
    </submittedName>
</protein>
<evidence type="ECO:0000313" key="1">
    <source>
        <dbReference type="EMBL" id="VGO21917.1"/>
    </source>
</evidence>
<name>A0A6C2URR4_9BACT</name>
<proteinExistence type="predicted"/>
<dbReference type="Proteomes" id="UP000346198">
    <property type="component" value="Unassembled WGS sequence"/>
</dbReference>
<sequence>MNKKGYEVLFHEDRSVYGVELDISVPGNPDPVLVVQDVFGEAEESMQMLV</sequence>